<dbReference type="PROSITE" id="PS00474">
    <property type="entry name" value="RIBOSOMAL_L3"/>
    <property type="match status" value="1"/>
</dbReference>
<feature type="non-terminal residue" evidence="5">
    <location>
        <position position="368"/>
    </location>
</feature>
<comment type="caution">
    <text evidence="5">The sequence shown here is derived from an EMBL/GenBank/DDBJ whole genome shotgun (WGS) entry which is preliminary data.</text>
</comment>
<dbReference type="FunFam" id="2.40.30.10:FF:000351">
    <property type="entry name" value="Ribosomal protein L3"/>
    <property type="match status" value="1"/>
</dbReference>
<reference evidence="5" key="1">
    <citation type="journal article" date="2021" name="Cell">
        <title>Tracing the genetic footprints of vertebrate landing in non-teleost ray-finned fishes.</title>
        <authorList>
            <person name="Bi X."/>
            <person name="Wang K."/>
            <person name="Yang L."/>
            <person name="Pan H."/>
            <person name="Jiang H."/>
            <person name="Wei Q."/>
            <person name="Fang M."/>
            <person name="Yu H."/>
            <person name="Zhu C."/>
            <person name="Cai Y."/>
            <person name="He Y."/>
            <person name="Gan X."/>
            <person name="Zeng H."/>
            <person name="Yu D."/>
            <person name="Zhu Y."/>
            <person name="Jiang H."/>
            <person name="Qiu Q."/>
            <person name="Yang H."/>
            <person name="Zhang Y.E."/>
            <person name="Wang W."/>
            <person name="Zhu M."/>
            <person name="He S."/>
            <person name="Zhang G."/>
        </authorList>
    </citation>
    <scope>NUCLEOTIDE SEQUENCE</scope>
    <source>
        <strain evidence="5">Allg_001</strain>
    </source>
</reference>
<comment type="similarity">
    <text evidence="1 4">Belongs to the universal ribosomal protein uL3 family.</text>
</comment>
<organism evidence="5 6">
    <name type="scientific">Atractosteus spatula</name>
    <name type="common">Alligator gar</name>
    <name type="synonym">Lepisosteus spatula</name>
    <dbReference type="NCBI Taxonomy" id="7917"/>
    <lineage>
        <taxon>Eukaryota</taxon>
        <taxon>Metazoa</taxon>
        <taxon>Chordata</taxon>
        <taxon>Craniata</taxon>
        <taxon>Vertebrata</taxon>
        <taxon>Euteleostomi</taxon>
        <taxon>Actinopterygii</taxon>
        <taxon>Neopterygii</taxon>
        <taxon>Holostei</taxon>
        <taxon>Semionotiformes</taxon>
        <taxon>Lepisosteidae</taxon>
        <taxon>Atractosteus</taxon>
    </lineage>
</organism>
<keyword evidence="3 4" id="KW-0687">Ribonucleoprotein</keyword>
<evidence type="ECO:0000313" key="5">
    <source>
        <dbReference type="EMBL" id="MBN3316250.1"/>
    </source>
</evidence>
<dbReference type="InterPro" id="IPR044892">
    <property type="entry name" value="Ribosomal_L3_dom_3_arc_sf"/>
</dbReference>
<dbReference type="AlphaFoldDB" id="A0A8J7NN57"/>
<dbReference type="Gene3D" id="2.40.30.10">
    <property type="entry name" value="Translation factors"/>
    <property type="match status" value="1"/>
</dbReference>
<proteinExistence type="inferred from homology"/>
<dbReference type="InterPro" id="IPR009000">
    <property type="entry name" value="Transl_B-barrel_sf"/>
</dbReference>
<dbReference type="GO" id="GO:0022625">
    <property type="term" value="C:cytosolic large ribosomal subunit"/>
    <property type="evidence" value="ECO:0007669"/>
    <property type="project" value="TreeGrafter"/>
</dbReference>
<keyword evidence="6" id="KW-1185">Reference proteome</keyword>
<accession>A0A8J7NN57</accession>
<dbReference type="PANTHER" id="PTHR11363">
    <property type="entry name" value="60S RIBOSOMAL PROTEIN L3-RELATED"/>
    <property type="match status" value="1"/>
</dbReference>
<keyword evidence="2 4" id="KW-0689">Ribosomal protein</keyword>
<evidence type="ECO:0000256" key="3">
    <source>
        <dbReference type="ARBA" id="ARBA00023274"/>
    </source>
</evidence>
<dbReference type="PANTHER" id="PTHR11363:SF7">
    <property type="entry name" value="RIBOSOMAL PROTEIN UL3-LIKE"/>
    <property type="match status" value="1"/>
</dbReference>
<feature type="non-terminal residue" evidence="5">
    <location>
        <position position="1"/>
    </location>
</feature>
<dbReference type="FunFam" id="3.30.1430.10:FF:000001">
    <property type="entry name" value="60S ribosomal protein L3"/>
    <property type="match status" value="1"/>
</dbReference>
<dbReference type="Gene3D" id="4.10.960.10">
    <property type="entry name" value="Ribosomal protein L3, domain 3"/>
    <property type="match status" value="1"/>
</dbReference>
<evidence type="ECO:0000256" key="2">
    <source>
        <dbReference type="ARBA" id="ARBA00022980"/>
    </source>
</evidence>
<evidence type="ECO:0000256" key="4">
    <source>
        <dbReference type="RuleBase" id="RU003905"/>
    </source>
</evidence>
<dbReference type="InterPro" id="IPR045077">
    <property type="entry name" value="L3_arc_euk"/>
</dbReference>
<dbReference type="Gene3D" id="3.30.1430.10">
    <property type="match status" value="1"/>
</dbReference>
<evidence type="ECO:0000256" key="1">
    <source>
        <dbReference type="ARBA" id="ARBA00006540"/>
    </source>
</evidence>
<name>A0A8J7NN57_ATRSP</name>
<dbReference type="GO" id="GO:0003723">
    <property type="term" value="F:RNA binding"/>
    <property type="evidence" value="ECO:0007669"/>
    <property type="project" value="TreeGrafter"/>
</dbReference>
<dbReference type="EMBL" id="JAAWVO010028344">
    <property type="protein sequence ID" value="MBN3316250.1"/>
    <property type="molecule type" value="Genomic_DNA"/>
</dbReference>
<protein>
    <submittedName>
        <fullName evidence="5">RL3L protein</fullName>
    </submittedName>
</protein>
<dbReference type="SUPFAM" id="SSF50447">
    <property type="entry name" value="Translation proteins"/>
    <property type="match status" value="1"/>
</dbReference>
<sequence length="368" mass="41801">MTHTLREVHRPGLKVSKREEVEAVTIIETPPVVVVGIVGYIETPRGLRCFKTVFAEHLSDECKRRFYRNWYKSKKKAFSKFSKKWQDEAGKKQLEKDFDAMKKFCKVIRVIVHTQMRLLPLAQKKAHVMEVQLNGGSVLEKVDWARERLEKTVPVSAVFTQNEMIDVIGVTKGHGFKGVTSRWHTKKLPRKTHKGLRKVACIGAWHPARVAYSIARAGQKGYHHRTEINKKIYRIGQGAHIKDGKAIRSNASTSYDTTEKSITPMGGFPHYGEVNSDFIMLKGCVVGTKKRILTLRKSLLVHTSRKALEPIELKFIDTTSKFGYGRFQTAQEKRAFMVCEGRAQSWGASFQIQSASSAALFTLENIHS</sequence>
<dbReference type="InterPro" id="IPR019926">
    <property type="entry name" value="Ribosomal_uL3_CS"/>
</dbReference>
<dbReference type="InterPro" id="IPR000597">
    <property type="entry name" value="Ribosomal_uL3"/>
</dbReference>
<gene>
    <name evidence="5" type="primary">Rpl3l</name>
    <name evidence="5" type="ORF">GTO95_0007076</name>
</gene>
<evidence type="ECO:0000313" key="6">
    <source>
        <dbReference type="Proteomes" id="UP000736164"/>
    </source>
</evidence>
<dbReference type="GO" id="GO:0003735">
    <property type="term" value="F:structural constituent of ribosome"/>
    <property type="evidence" value="ECO:0007669"/>
    <property type="project" value="InterPro"/>
</dbReference>
<dbReference type="Pfam" id="PF00297">
    <property type="entry name" value="Ribosomal_L3"/>
    <property type="match status" value="1"/>
</dbReference>
<dbReference type="FunFam" id="4.10.960.10:FF:000002">
    <property type="entry name" value="60S ribosomal protein L3"/>
    <property type="match status" value="1"/>
</dbReference>
<dbReference type="GO" id="GO:0006412">
    <property type="term" value="P:translation"/>
    <property type="evidence" value="ECO:0007669"/>
    <property type="project" value="InterPro"/>
</dbReference>
<dbReference type="Proteomes" id="UP000736164">
    <property type="component" value="Unassembled WGS sequence"/>
</dbReference>